<keyword evidence="6 14" id="KW-0812">Transmembrane</keyword>
<gene>
    <name evidence="14" type="primary">dsbB</name>
    <name evidence="16" type="ORF">GJ697_03490</name>
</gene>
<keyword evidence="17" id="KW-1185">Reference proteome</keyword>
<evidence type="ECO:0000256" key="14">
    <source>
        <dbReference type="HAMAP-Rule" id="MF_00286"/>
    </source>
</evidence>
<evidence type="ECO:0000256" key="7">
    <source>
        <dbReference type="ARBA" id="ARBA00022982"/>
    </source>
</evidence>
<evidence type="ECO:0000313" key="16">
    <source>
        <dbReference type="EMBL" id="MRX06893.1"/>
    </source>
</evidence>
<feature type="disulfide bond" description="Redox-active" evidence="14">
    <location>
        <begin position="34"/>
        <end position="37"/>
    </location>
</feature>
<dbReference type="SUPFAM" id="SSF158442">
    <property type="entry name" value="DsbB-like"/>
    <property type="match status" value="1"/>
</dbReference>
<evidence type="ECO:0000313" key="17">
    <source>
        <dbReference type="Proteomes" id="UP000481037"/>
    </source>
</evidence>
<evidence type="ECO:0000256" key="2">
    <source>
        <dbReference type="ARBA" id="ARBA00008823"/>
    </source>
</evidence>
<feature type="transmembrane region" description="Helical" evidence="15">
    <location>
        <begin position="63"/>
        <end position="81"/>
    </location>
</feature>
<dbReference type="GO" id="GO:0015035">
    <property type="term" value="F:protein-disulfide reductase activity"/>
    <property type="evidence" value="ECO:0007669"/>
    <property type="project" value="UniProtKB-UniRule"/>
</dbReference>
<dbReference type="GO" id="GO:0005886">
    <property type="term" value="C:plasma membrane"/>
    <property type="evidence" value="ECO:0007669"/>
    <property type="project" value="UniProtKB-SubCell"/>
</dbReference>
<evidence type="ECO:0000256" key="8">
    <source>
        <dbReference type="ARBA" id="ARBA00022989"/>
    </source>
</evidence>
<evidence type="ECO:0000256" key="1">
    <source>
        <dbReference type="ARBA" id="ARBA00004429"/>
    </source>
</evidence>
<keyword evidence="10 14" id="KW-0472">Membrane</keyword>
<feature type="transmembrane region" description="Helical" evidence="15">
    <location>
        <begin position="7"/>
        <end position="26"/>
    </location>
</feature>
<dbReference type="InterPro" id="IPR022920">
    <property type="entry name" value="Disulphide_bond_form_DsbB"/>
</dbReference>
<dbReference type="Pfam" id="PF02600">
    <property type="entry name" value="DsbB"/>
    <property type="match status" value="1"/>
</dbReference>
<protein>
    <recommendedName>
        <fullName evidence="14">Disulfide bond formation protein B</fullName>
    </recommendedName>
    <alternativeName>
        <fullName evidence="14">Disulfide oxidoreductase</fullName>
    </alternativeName>
</protein>
<comment type="similarity">
    <text evidence="2 14">Belongs to the DsbB family.</text>
</comment>
<feature type="topological domain" description="Periplasmic" evidence="14">
    <location>
        <begin position="82"/>
        <end position="136"/>
    </location>
</feature>
<keyword evidence="9 14" id="KW-0560">Oxidoreductase</keyword>
<dbReference type="GO" id="GO:0009055">
    <property type="term" value="F:electron transfer activity"/>
    <property type="evidence" value="ECO:0007669"/>
    <property type="project" value="UniProtKB-UniRule"/>
</dbReference>
<keyword evidence="8 14" id="KW-1133">Transmembrane helix</keyword>
<comment type="function">
    <text evidence="14">Required for disulfide bond formation in some periplasmic proteins. Acts by oxidizing the DsbA protein.</text>
</comment>
<comment type="subcellular location">
    <subcellularLocation>
        <location evidence="1">Cell inner membrane</location>
        <topology evidence="1">Multi-pass membrane protein</topology>
    </subcellularLocation>
    <subcellularLocation>
        <location evidence="14">Cell membrane</location>
        <topology evidence="14">Multi-pass membrane protein</topology>
    </subcellularLocation>
</comment>
<dbReference type="InterPro" id="IPR050183">
    <property type="entry name" value="DsbB"/>
</dbReference>
<keyword evidence="5" id="KW-0997">Cell inner membrane</keyword>
<comment type="caution">
    <text evidence="16">The sequence shown here is derived from an EMBL/GenBank/DDBJ whole genome shotgun (WGS) entry which is preliminary data.</text>
</comment>
<keyword evidence="7 14" id="KW-0249">Electron transport</keyword>
<dbReference type="Gene3D" id="1.20.1550.10">
    <property type="entry name" value="DsbB-like"/>
    <property type="match status" value="1"/>
</dbReference>
<dbReference type="NCBIfam" id="NF002552">
    <property type="entry name" value="PRK02110.1"/>
    <property type="match status" value="1"/>
</dbReference>
<comment type="caution">
    <text evidence="14">Lacks conserved residue(s) required for the propagation of feature annotation.</text>
</comment>
<name>A0A6L5QAR8_9BURK</name>
<dbReference type="AlphaFoldDB" id="A0A6L5QAR8"/>
<keyword evidence="12 14" id="KW-0143">Chaperone</keyword>
<evidence type="ECO:0000256" key="10">
    <source>
        <dbReference type="ARBA" id="ARBA00023136"/>
    </source>
</evidence>
<evidence type="ECO:0000256" key="6">
    <source>
        <dbReference type="ARBA" id="ARBA00022692"/>
    </source>
</evidence>
<proteinExistence type="inferred from homology"/>
<dbReference type="InterPro" id="IPR003752">
    <property type="entry name" value="DiS_bond_form_DsbB/BdbC"/>
</dbReference>
<dbReference type="PANTHER" id="PTHR36570:SF3">
    <property type="entry name" value="DISULFIDE BOND FORMATION PROTEIN B"/>
    <property type="match status" value="1"/>
</dbReference>
<evidence type="ECO:0000256" key="12">
    <source>
        <dbReference type="ARBA" id="ARBA00023186"/>
    </source>
</evidence>
<keyword evidence="13 14" id="KW-0676">Redox-active center</keyword>
<dbReference type="Proteomes" id="UP000481037">
    <property type="component" value="Unassembled WGS sequence"/>
</dbReference>
<feature type="topological domain" description="Cytoplasmic" evidence="14">
    <location>
        <begin position="156"/>
        <end position="159"/>
    </location>
</feature>
<dbReference type="HAMAP" id="MF_00286">
    <property type="entry name" value="DsbB"/>
    <property type="match status" value="1"/>
</dbReference>
<evidence type="ECO:0000256" key="3">
    <source>
        <dbReference type="ARBA" id="ARBA00022448"/>
    </source>
</evidence>
<keyword evidence="3 14" id="KW-0813">Transport</keyword>
<evidence type="ECO:0000256" key="11">
    <source>
        <dbReference type="ARBA" id="ARBA00023157"/>
    </source>
</evidence>
<dbReference type="EMBL" id="WKJM01000002">
    <property type="protein sequence ID" value="MRX06893.1"/>
    <property type="molecule type" value="Genomic_DNA"/>
</dbReference>
<organism evidence="16 17">
    <name type="scientific">Duganella alba</name>
    <dbReference type="NCBI Taxonomy" id="2666081"/>
    <lineage>
        <taxon>Bacteria</taxon>
        <taxon>Pseudomonadati</taxon>
        <taxon>Pseudomonadota</taxon>
        <taxon>Betaproteobacteria</taxon>
        <taxon>Burkholderiales</taxon>
        <taxon>Oxalobacteraceae</taxon>
        <taxon>Telluria group</taxon>
        <taxon>Duganella</taxon>
    </lineage>
</organism>
<accession>A0A6L5QAR8</accession>
<dbReference type="PANTHER" id="PTHR36570">
    <property type="entry name" value="DISULFIDE BOND FORMATION PROTEIN B"/>
    <property type="match status" value="1"/>
</dbReference>
<feature type="transmembrane region" description="Helical" evidence="15">
    <location>
        <begin position="38"/>
        <end position="56"/>
    </location>
</feature>
<keyword evidence="11 14" id="KW-1015">Disulfide bond</keyword>
<reference evidence="16 17" key="1">
    <citation type="submission" date="2019-11" db="EMBL/GenBank/DDBJ databases">
        <title>Novel species isolated from a subtropical stream in China.</title>
        <authorList>
            <person name="Lu H."/>
        </authorList>
    </citation>
    <scope>NUCLEOTIDE SEQUENCE [LARGE SCALE GENOMIC DNA]</scope>
    <source>
        <strain evidence="16 17">FT25W</strain>
    </source>
</reference>
<dbReference type="RefSeq" id="WP_154363656.1">
    <property type="nucleotide sequence ID" value="NZ_WKJM01000002.1"/>
</dbReference>
<evidence type="ECO:0000256" key="13">
    <source>
        <dbReference type="ARBA" id="ARBA00023284"/>
    </source>
</evidence>
<keyword evidence="4 14" id="KW-1003">Cell membrane</keyword>
<evidence type="ECO:0000256" key="15">
    <source>
        <dbReference type="SAM" id="Phobius"/>
    </source>
</evidence>
<dbReference type="InterPro" id="IPR023380">
    <property type="entry name" value="DsbB-like_sf"/>
</dbReference>
<evidence type="ECO:0000256" key="9">
    <source>
        <dbReference type="ARBA" id="ARBA00023002"/>
    </source>
</evidence>
<feature type="topological domain" description="Cytoplasmic" evidence="14">
    <location>
        <begin position="1"/>
        <end position="7"/>
    </location>
</feature>
<dbReference type="GO" id="GO:0006457">
    <property type="term" value="P:protein folding"/>
    <property type="evidence" value="ECO:0007669"/>
    <property type="project" value="InterPro"/>
</dbReference>
<feature type="topological domain" description="Periplasmic" evidence="14">
    <location>
        <begin position="25"/>
        <end position="42"/>
    </location>
</feature>
<evidence type="ECO:0000256" key="4">
    <source>
        <dbReference type="ARBA" id="ARBA00022475"/>
    </source>
</evidence>
<sequence length="159" mass="17031">MITTRSLLLSIAIAAFGLIGVALYLQHGLDMLPCPLCVIQRYLFIAIGVCALIGAYVGKPKPLAPVGLGLLAALGGLGTAGKHLWVLAHPGLSCGIDPMETMLNKIPTATYLPFLFQADGLCEDALAPWFGLSIPQWSFLWFALCTLALAWVLIRRVRA</sequence>
<evidence type="ECO:0000256" key="5">
    <source>
        <dbReference type="ARBA" id="ARBA00022519"/>
    </source>
</evidence>
<feature type="transmembrane region" description="Helical" evidence="15">
    <location>
        <begin position="134"/>
        <end position="154"/>
    </location>
</feature>